<name>A0A6C0BGS7_9ZZZZ</name>
<organism evidence="1">
    <name type="scientific">viral metagenome</name>
    <dbReference type="NCBI Taxonomy" id="1070528"/>
    <lineage>
        <taxon>unclassified sequences</taxon>
        <taxon>metagenomes</taxon>
        <taxon>organismal metagenomes</taxon>
    </lineage>
</organism>
<accession>A0A6C0BGS7</accession>
<dbReference type="EMBL" id="MN739145">
    <property type="protein sequence ID" value="QHS90759.1"/>
    <property type="molecule type" value="Genomic_DNA"/>
</dbReference>
<proteinExistence type="predicted"/>
<reference evidence="1" key="1">
    <citation type="journal article" date="2020" name="Nature">
        <title>Giant virus diversity and host interactions through global metagenomics.</title>
        <authorList>
            <person name="Schulz F."/>
            <person name="Roux S."/>
            <person name="Paez-Espino D."/>
            <person name="Jungbluth S."/>
            <person name="Walsh D.A."/>
            <person name="Denef V.J."/>
            <person name="McMahon K.D."/>
            <person name="Konstantinidis K.T."/>
            <person name="Eloe-Fadrosh E.A."/>
            <person name="Kyrpides N.C."/>
            <person name="Woyke T."/>
        </authorList>
    </citation>
    <scope>NUCLEOTIDE SEQUENCE</scope>
    <source>
        <strain evidence="1">GVMAG-M-3300010354-11</strain>
    </source>
</reference>
<protein>
    <submittedName>
        <fullName evidence="1">Uncharacterized protein</fullName>
    </submittedName>
</protein>
<sequence>MSIIVDSWSIFSNRPFQIEGVTRDGNHIFVREHCGHVRIEVNEKIIFQAYDVPDFWGFEELKEITQGHIVWSTESR</sequence>
<evidence type="ECO:0000313" key="1">
    <source>
        <dbReference type="EMBL" id="QHS90759.1"/>
    </source>
</evidence>
<dbReference type="AlphaFoldDB" id="A0A6C0BGS7"/>